<proteinExistence type="predicted"/>
<dbReference type="Proteomes" id="UP000198512">
    <property type="component" value="Unassembled WGS sequence"/>
</dbReference>
<keyword evidence="1" id="KW-0812">Transmembrane</keyword>
<evidence type="ECO:0000256" key="1">
    <source>
        <dbReference type="SAM" id="Phobius"/>
    </source>
</evidence>
<sequence>MDPSLSDFLWVIGCSIVLGVVLWDSDWKRRLLETHHEKAARGAEVKKRQQ</sequence>
<feature type="transmembrane region" description="Helical" evidence="1">
    <location>
        <begin position="6"/>
        <end position="23"/>
    </location>
</feature>
<reference evidence="2 3" key="1">
    <citation type="submission" date="2016-10" db="EMBL/GenBank/DDBJ databases">
        <authorList>
            <person name="Varghese N."/>
            <person name="Submissions S."/>
        </authorList>
    </citation>
    <scope>NUCLEOTIDE SEQUENCE [LARGE SCALE GENOMIC DNA]</scope>
    <source>
        <strain evidence="2 3">CIP 109853</strain>
    </source>
</reference>
<evidence type="ECO:0000313" key="3">
    <source>
        <dbReference type="Proteomes" id="UP000198512"/>
    </source>
</evidence>
<evidence type="ECO:0000313" key="2">
    <source>
        <dbReference type="EMBL" id="SER04378.1"/>
    </source>
</evidence>
<dbReference type="EMBL" id="FOFP01000014">
    <property type="protein sequence ID" value="SER04378.1"/>
    <property type="molecule type" value="Genomic_DNA"/>
</dbReference>
<organism evidence="2 3">
    <name type="scientific">Pseudomonas cuatrocienegasensis</name>
    <dbReference type="NCBI Taxonomy" id="543360"/>
    <lineage>
        <taxon>Bacteria</taxon>
        <taxon>Pseudomonadati</taxon>
        <taxon>Pseudomonadota</taxon>
        <taxon>Gammaproteobacteria</taxon>
        <taxon>Pseudomonadales</taxon>
        <taxon>Pseudomonadaceae</taxon>
        <taxon>Pseudomonas</taxon>
    </lineage>
</organism>
<keyword evidence="1" id="KW-0472">Membrane</keyword>
<gene>
    <name evidence="2" type="ORF">SAMN05216600_1146</name>
</gene>
<name>A0ABY1BK93_9PSED</name>
<comment type="caution">
    <text evidence="2">The sequence shown here is derived from an EMBL/GenBank/DDBJ whole genome shotgun (WGS) entry which is preliminary data.</text>
</comment>
<keyword evidence="3" id="KW-1185">Reference proteome</keyword>
<accession>A0ABY1BK93</accession>
<keyword evidence="1" id="KW-1133">Transmembrane helix</keyword>
<protein>
    <submittedName>
        <fullName evidence="2">Uncharacterized protein</fullName>
    </submittedName>
</protein>